<dbReference type="PANTHER" id="PTHR34406">
    <property type="entry name" value="PROTEIN YCEI"/>
    <property type="match status" value="1"/>
</dbReference>
<feature type="domain" description="Lipid/polyisoprenoid-binding YceI-like" evidence="2">
    <location>
        <begin position="65"/>
        <end position="228"/>
    </location>
</feature>
<evidence type="ECO:0000313" key="4">
    <source>
        <dbReference type="Proteomes" id="UP000198462"/>
    </source>
</evidence>
<dbReference type="Proteomes" id="UP000198462">
    <property type="component" value="Unassembled WGS sequence"/>
</dbReference>
<feature type="chain" id="PRO_5012420054" description="Lipid/polyisoprenoid-binding YceI-like domain-containing protein" evidence="1">
    <location>
        <begin position="23"/>
        <end position="244"/>
    </location>
</feature>
<dbReference type="EMBL" id="NFZT01000001">
    <property type="protein sequence ID" value="OWV34318.1"/>
    <property type="molecule type" value="Genomic_DNA"/>
</dbReference>
<accession>A0A219B969</accession>
<dbReference type="InterPro" id="IPR007372">
    <property type="entry name" value="Lipid/polyisoprenoid-bd_YceI"/>
</dbReference>
<dbReference type="AlphaFoldDB" id="A0A219B969"/>
<dbReference type="OrthoDB" id="9811006at2"/>
<dbReference type="SUPFAM" id="SSF101874">
    <property type="entry name" value="YceI-like"/>
    <property type="match status" value="1"/>
</dbReference>
<dbReference type="PANTHER" id="PTHR34406:SF1">
    <property type="entry name" value="PROTEIN YCEI"/>
    <property type="match status" value="1"/>
</dbReference>
<dbReference type="InterPro" id="IPR036761">
    <property type="entry name" value="TTHA0802/YceI-like_sf"/>
</dbReference>
<evidence type="ECO:0000259" key="2">
    <source>
        <dbReference type="SMART" id="SM00867"/>
    </source>
</evidence>
<evidence type="ECO:0000256" key="1">
    <source>
        <dbReference type="SAM" id="SignalP"/>
    </source>
</evidence>
<proteinExistence type="predicted"/>
<protein>
    <recommendedName>
        <fullName evidence="2">Lipid/polyisoprenoid-binding YceI-like domain-containing protein</fullName>
    </recommendedName>
</protein>
<organism evidence="3 4">
    <name type="scientific">Pacificimonas flava</name>
    <dbReference type="NCBI Taxonomy" id="1234595"/>
    <lineage>
        <taxon>Bacteria</taxon>
        <taxon>Pseudomonadati</taxon>
        <taxon>Pseudomonadota</taxon>
        <taxon>Alphaproteobacteria</taxon>
        <taxon>Sphingomonadales</taxon>
        <taxon>Sphingosinicellaceae</taxon>
        <taxon>Pacificimonas</taxon>
    </lineage>
</organism>
<keyword evidence="1" id="KW-0732">Signal</keyword>
<dbReference type="RefSeq" id="WP_088713018.1">
    <property type="nucleotide sequence ID" value="NZ_NFZT01000001.1"/>
</dbReference>
<dbReference type="Gene3D" id="2.40.128.110">
    <property type="entry name" value="Lipid/polyisoprenoid-binding, YceI-like"/>
    <property type="match status" value="1"/>
</dbReference>
<dbReference type="SMART" id="SM00867">
    <property type="entry name" value="YceI"/>
    <property type="match status" value="1"/>
</dbReference>
<comment type="caution">
    <text evidence="3">The sequence shown here is derived from an EMBL/GenBank/DDBJ whole genome shotgun (WGS) entry which is preliminary data.</text>
</comment>
<name>A0A219B969_9SPHN</name>
<dbReference type="Pfam" id="PF04264">
    <property type="entry name" value="YceI"/>
    <property type="match status" value="1"/>
</dbReference>
<feature type="signal peptide" evidence="1">
    <location>
        <begin position="1"/>
        <end position="22"/>
    </location>
</feature>
<gene>
    <name evidence="3" type="ORF">B5C34_13190</name>
</gene>
<reference evidence="4" key="1">
    <citation type="submission" date="2017-05" db="EMBL/GenBank/DDBJ databases">
        <authorList>
            <person name="Lin X."/>
        </authorList>
    </citation>
    <scope>NUCLEOTIDE SEQUENCE [LARGE SCALE GENOMIC DNA]</scope>
    <source>
        <strain evidence="4">JLT2012</strain>
    </source>
</reference>
<keyword evidence="4" id="KW-1185">Reference proteome</keyword>
<sequence>MKLLTALAATAAIALPVAAYQASETATPAEAATQGATQLGPMVMTTPGDDEAPGAVDKSQVTAGTYEVDPGHTLVTFTVDHLGFSSYTGQFGNPSGTLVLDPANPTEAELNVSFPISAVSTTSEQLDEHLQSEDFFNAAEYPEATFTATDIFVEGNNAGIRGNLSMAGVTKSVVLQAQFYGAGTNPMSGEPNIGFRATTSINRSDWGIDYALPALSDEVLLVIDAAFVKQGDGAAAPAPTEDEG</sequence>
<evidence type="ECO:0000313" key="3">
    <source>
        <dbReference type="EMBL" id="OWV34318.1"/>
    </source>
</evidence>